<dbReference type="PANTHER" id="PTHR23151">
    <property type="entry name" value="DIHYDROLIPOAMIDE ACETYL/SUCCINYL-TRANSFERASE-RELATED"/>
    <property type="match status" value="1"/>
</dbReference>
<proteinExistence type="inferred from homology"/>
<feature type="domain" description="Lipoyl-binding" evidence="5">
    <location>
        <begin position="37"/>
        <end position="113"/>
    </location>
</feature>
<evidence type="ECO:0000313" key="7">
    <source>
        <dbReference type="EMBL" id="KAF2771133.1"/>
    </source>
</evidence>
<dbReference type="InterPro" id="IPR036625">
    <property type="entry name" value="E3-bd_dom_sf"/>
</dbReference>
<keyword evidence="2" id="KW-0450">Lipoyl</keyword>
<sequence>MASFARSAKLCTRVVGKHAPRCAARRGFTVSARHEAAQNFSMPALSPTMTEGNISSWRIREGDSFSAGDVLLEIETDKATMDVEAQDDGIMAKITQPNGSKGVKVGQRIAVTAEPGDDITSLEIPKEEAASSAGEPAKNDRPSRQDEMKSGIDATESSPSAAEAPPSSRPEADASAGGAAEHTGASNPSEGPNGKTQKQKYPLYPSVEHLLHQNGMSAADAEKISASGPSGRLLKGDVLAYLGRIQKDYPAKASARISKLGHLDLSNIQLAKPAPKPDAPKAAAPTASETAQETEIALPISLSAVIATQRRVQDSLGIFLPLSRFIARASELANDVLPTSRSKPTADDLFNAVLGLDKVAKSSRGNYIPHVTGLAPMSLTAPTKTTKKPDIIDLLAPKTAAKKAVKEIPGAVGVATGDNIFSVTARLGEEKRAAEYLERLKLALEKEPGRLVL</sequence>
<dbReference type="SUPFAM" id="SSF51230">
    <property type="entry name" value="Single hybrid motif"/>
    <property type="match status" value="1"/>
</dbReference>
<dbReference type="GO" id="GO:0006086">
    <property type="term" value="P:pyruvate decarboxylation to acetyl-CoA"/>
    <property type="evidence" value="ECO:0007669"/>
    <property type="project" value="InterPro"/>
</dbReference>
<gene>
    <name evidence="7" type="ORF">EJ03DRAFT_388492</name>
</gene>
<feature type="compositionally biased region" description="Low complexity" evidence="4">
    <location>
        <begin position="156"/>
        <end position="166"/>
    </location>
</feature>
<evidence type="ECO:0000259" key="6">
    <source>
        <dbReference type="PROSITE" id="PS51826"/>
    </source>
</evidence>
<dbReference type="InterPro" id="IPR011053">
    <property type="entry name" value="Single_hybrid_motif"/>
</dbReference>
<dbReference type="OrthoDB" id="202158at2759"/>
<keyword evidence="8" id="KW-1185">Reference proteome</keyword>
<organism evidence="7 8">
    <name type="scientific">Teratosphaeria nubilosa</name>
    <dbReference type="NCBI Taxonomy" id="161662"/>
    <lineage>
        <taxon>Eukaryota</taxon>
        <taxon>Fungi</taxon>
        <taxon>Dikarya</taxon>
        <taxon>Ascomycota</taxon>
        <taxon>Pezizomycotina</taxon>
        <taxon>Dothideomycetes</taxon>
        <taxon>Dothideomycetidae</taxon>
        <taxon>Mycosphaerellales</taxon>
        <taxon>Teratosphaeriaceae</taxon>
        <taxon>Teratosphaeria</taxon>
    </lineage>
</organism>
<evidence type="ECO:0000313" key="8">
    <source>
        <dbReference type="Proteomes" id="UP000799436"/>
    </source>
</evidence>
<dbReference type="Pfam" id="PF00364">
    <property type="entry name" value="Biotin_lipoyl"/>
    <property type="match status" value="1"/>
</dbReference>
<dbReference type="InterPro" id="IPR003016">
    <property type="entry name" value="2-oxoA_DH_lipoyl-BS"/>
</dbReference>
<evidence type="ECO:0000256" key="4">
    <source>
        <dbReference type="SAM" id="MobiDB-lite"/>
    </source>
</evidence>
<dbReference type="PROSITE" id="PS00189">
    <property type="entry name" value="LIPOYL"/>
    <property type="match status" value="1"/>
</dbReference>
<dbReference type="CDD" id="cd06849">
    <property type="entry name" value="lipoyl_domain"/>
    <property type="match status" value="1"/>
</dbReference>
<keyword evidence="3" id="KW-0809">Transit peptide</keyword>
<protein>
    <recommendedName>
        <fullName evidence="9">Pyruvate dehydrogenase protein x component</fullName>
    </recommendedName>
</protein>
<dbReference type="InterPro" id="IPR004167">
    <property type="entry name" value="PSBD"/>
</dbReference>
<accession>A0A6G1LDW3</accession>
<evidence type="ECO:0000256" key="3">
    <source>
        <dbReference type="ARBA" id="ARBA00022946"/>
    </source>
</evidence>
<name>A0A6G1LDW3_9PEZI</name>
<dbReference type="Gene3D" id="4.10.320.10">
    <property type="entry name" value="E3-binding domain"/>
    <property type="match status" value="1"/>
</dbReference>
<evidence type="ECO:0000256" key="1">
    <source>
        <dbReference type="ARBA" id="ARBA00007317"/>
    </source>
</evidence>
<dbReference type="InterPro" id="IPR045257">
    <property type="entry name" value="E2/Pdx1"/>
</dbReference>
<dbReference type="Gene3D" id="2.40.50.100">
    <property type="match status" value="1"/>
</dbReference>
<feature type="region of interest" description="Disordered" evidence="4">
    <location>
        <begin position="114"/>
        <end position="200"/>
    </location>
</feature>
<dbReference type="GO" id="GO:0045254">
    <property type="term" value="C:pyruvate dehydrogenase complex"/>
    <property type="evidence" value="ECO:0007669"/>
    <property type="project" value="InterPro"/>
</dbReference>
<dbReference type="GO" id="GO:0004742">
    <property type="term" value="F:dihydrolipoyllysine-residue acetyltransferase activity"/>
    <property type="evidence" value="ECO:0007669"/>
    <property type="project" value="TreeGrafter"/>
</dbReference>
<evidence type="ECO:0000256" key="2">
    <source>
        <dbReference type="ARBA" id="ARBA00022823"/>
    </source>
</evidence>
<dbReference type="AlphaFoldDB" id="A0A6G1LDW3"/>
<dbReference type="InterPro" id="IPR000089">
    <property type="entry name" value="Biotin_lipoyl"/>
</dbReference>
<dbReference type="SUPFAM" id="SSF47005">
    <property type="entry name" value="Peripheral subunit-binding domain of 2-oxo acid dehydrogenase complex"/>
    <property type="match status" value="1"/>
</dbReference>
<dbReference type="FunFam" id="2.40.50.100:FF:000010">
    <property type="entry name" value="Acetyltransferase component of pyruvate dehydrogenase complex"/>
    <property type="match status" value="1"/>
</dbReference>
<feature type="domain" description="Peripheral subunit-binding (PSBD)" evidence="6">
    <location>
        <begin position="202"/>
        <end position="242"/>
    </location>
</feature>
<evidence type="ECO:0000259" key="5">
    <source>
        <dbReference type="PROSITE" id="PS50968"/>
    </source>
</evidence>
<dbReference type="PROSITE" id="PS50968">
    <property type="entry name" value="BIOTINYL_LIPOYL"/>
    <property type="match status" value="1"/>
</dbReference>
<reference evidence="7" key="1">
    <citation type="journal article" date="2020" name="Stud. Mycol.">
        <title>101 Dothideomycetes genomes: a test case for predicting lifestyles and emergence of pathogens.</title>
        <authorList>
            <person name="Haridas S."/>
            <person name="Albert R."/>
            <person name="Binder M."/>
            <person name="Bloem J."/>
            <person name="Labutti K."/>
            <person name="Salamov A."/>
            <person name="Andreopoulos B."/>
            <person name="Baker S."/>
            <person name="Barry K."/>
            <person name="Bills G."/>
            <person name="Bluhm B."/>
            <person name="Cannon C."/>
            <person name="Castanera R."/>
            <person name="Culley D."/>
            <person name="Daum C."/>
            <person name="Ezra D."/>
            <person name="Gonzalez J."/>
            <person name="Henrissat B."/>
            <person name="Kuo A."/>
            <person name="Liang C."/>
            <person name="Lipzen A."/>
            <person name="Lutzoni F."/>
            <person name="Magnuson J."/>
            <person name="Mondo S."/>
            <person name="Nolan M."/>
            <person name="Ohm R."/>
            <person name="Pangilinan J."/>
            <person name="Park H.-J."/>
            <person name="Ramirez L."/>
            <person name="Alfaro M."/>
            <person name="Sun H."/>
            <person name="Tritt A."/>
            <person name="Yoshinaga Y."/>
            <person name="Zwiers L.-H."/>
            <person name="Turgeon B."/>
            <person name="Goodwin S."/>
            <person name="Spatafora J."/>
            <person name="Crous P."/>
            <person name="Grigoriev I."/>
        </authorList>
    </citation>
    <scope>NUCLEOTIDE SEQUENCE</scope>
    <source>
        <strain evidence="7">CBS 116005</strain>
    </source>
</reference>
<dbReference type="PANTHER" id="PTHR23151:SF82">
    <property type="entry name" value="PYRUVATE DEHYDROGENASE COMPLEX PROTEIN X COMPONENT, MITOCHONDRIAL"/>
    <property type="match status" value="1"/>
</dbReference>
<comment type="similarity">
    <text evidence="1">Belongs to the 2-oxoacid dehydrogenase family.</text>
</comment>
<feature type="compositionally biased region" description="Basic and acidic residues" evidence="4">
    <location>
        <begin position="137"/>
        <end position="150"/>
    </location>
</feature>
<evidence type="ECO:0008006" key="9">
    <source>
        <dbReference type="Google" id="ProtNLM"/>
    </source>
</evidence>
<dbReference type="PROSITE" id="PS51826">
    <property type="entry name" value="PSBD"/>
    <property type="match status" value="1"/>
</dbReference>
<dbReference type="EMBL" id="ML995821">
    <property type="protein sequence ID" value="KAF2771133.1"/>
    <property type="molecule type" value="Genomic_DNA"/>
</dbReference>
<dbReference type="Proteomes" id="UP000799436">
    <property type="component" value="Unassembled WGS sequence"/>
</dbReference>
<feature type="compositionally biased region" description="Polar residues" evidence="4">
    <location>
        <begin position="184"/>
        <end position="196"/>
    </location>
</feature>